<dbReference type="RefSeq" id="XP_025402401.1">
    <property type="nucleotide sequence ID" value="XM_025545210.1"/>
</dbReference>
<comment type="caution">
    <text evidence="1">The sequence shown here is derived from an EMBL/GenBank/DDBJ whole genome shotgun (WGS) entry which is preliminary data.</text>
</comment>
<dbReference type="Pfam" id="PF19086">
    <property type="entry name" value="Terpene_syn_C_2"/>
    <property type="match status" value="1"/>
</dbReference>
<evidence type="ECO:0008006" key="3">
    <source>
        <dbReference type="Google" id="ProtNLM"/>
    </source>
</evidence>
<organism evidence="1 2">
    <name type="scientific">Aspergillus heteromorphus CBS 117.55</name>
    <dbReference type="NCBI Taxonomy" id="1448321"/>
    <lineage>
        <taxon>Eukaryota</taxon>
        <taxon>Fungi</taxon>
        <taxon>Dikarya</taxon>
        <taxon>Ascomycota</taxon>
        <taxon>Pezizomycotina</taxon>
        <taxon>Eurotiomycetes</taxon>
        <taxon>Eurotiomycetidae</taxon>
        <taxon>Eurotiales</taxon>
        <taxon>Aspergillaceae</taxon>
        <taxon>Aspergillus</taxon>
        <taxon>Aspergillus subgen. Circumdati</taxon>
    </lineage>
</organism>
<dbReference type="GeneID" id="37067447"/>
<dbReference type="Proteomes" id="UP000247233">
    <property type="component" value="Unassembled WGS sequence"/>
</dbReference>
<name>A0A317WRY1_9EURO</name>
<dbReference type="Gene3D" id="1.10.600.10">
    <property type="entry name" value="Farnesyl Diphosphate Synthase"/>
    <property type="match status" value="1"/>
</dbReference>
<dbReference type="VEuPathDB" id="FungiDB:BO70DRAFT_377618"/>
<keyword evidence="2" id="KW-1185">Reference proteome</keyword>
<reference evidence="1 2" key="1">
    <citation type="submission" date="2016-12" db="EMBL/GenBank/DDBJ databases">
        <title>The genomes of Aspergillus section Nigri reveals drivers in fungal speciation.</title>
        <authorList>
            <consortium name="DOE Joint Genome Institute"/>
            <person name="Vesth T.C."/>
            <person name="Nybo J."/>
            <person name="Theobald S."/>
            <person name="Brandl J."/>
            <person name="Frisvad J.C."/>
            <person name="Nielsen K.F."/>
            <person name="Lyhne E.K."/>
            <person name="Kogle M.E."/>
            <person name="Kuo A."/>
            <person name="Riley R."/>
            <person name="Clum A."/>
            <person name="Nolan M."/>
            <person name="Lipzen A."/>
            <person name="Salamov A."/>
            <person name="Henrissat B."/>
            <person name="Wiebenga A."/>
            <person name="De Vries R.P."/>
            <person name="Grigoriev I.V."/>
            <person name="Mortensen U.H."/>
            <person name="Andersen M.R."/>
            <person name="Baker S.E."/>
        </authorList>
    </citation>
    <scope>NUCLEOTIDE SEQUENCE [LARGE SCALE GENOMIC DNA]</scope>
    <source>
        <strain evidence="1 2">CBS 117.55</strain>
    </source>
</reference>
<gene>
    <name evidence="1" type="ORF">BO70DRAFT_377618</name>
</gene>
<evidence type="ECO:0000313" key="1">
    <source>
        <dbReference type="EMBL" id="PWY89214.1"/>
    </source>
</evidence>
<evidence type="ECO:0000313" key="2">
    <source>
        <dbReference type="Proteomes" id="UP000247233"/>
    </source>
</evidence>
<dbReference type="AlphaFoldDB" id="A0A317WRY1"/>
<dbReference type="EMBL" id="MSFL01000004">
    <property type="protein sequence ID" value="PWY89214.1"/>
    <property type="molecule type" value="Genomic_DNA"/>
</dbReference>
<dbReference type="InterPro" id="IPR008949">
    <property type="entry name" value="Isoprenoid_synthase_dom_sf"/>
</dbReference>
<dbReference type="SUPFAM" id="SSF48576">
    <property type="entry name" value="Terpenoid synthases"/>
    <property type="match status" value="1"/>
</dbReference>
<proteinExistence type="predicted"/>
<protein>
    <recommendedName>
        <fullName evidence="3">Terpenoid synthase</fullName>
    </recommendedName>
</protein>
<accession>A0A317WRY1</accession>
<sequence length="406" mass="47116">MTVDNTASAPPIVGSPHKIAERQAPTWDFRSHPGKPLHEVERPFYVDDDRTAFKHHEDDMKLQFSTDWNKVNQSSHEQSDVCMVYYPPSLDLSFDLDLEDRLFRDLQEWSWFQCIPEYAIKQGLITARYCSLKADIRYEQRAIIHHYLVWIFVMDAVSEQLPLHGLHSTAGKVYLENLKSIMRDGPIEDMKRLFHGSCPDEVLDTAVLAQRLLAEDILPLMRSILTPHHVQMCVETLDLFLDNQYYEGQQYHSQPTSDVVMQTRAYTIGTMICALFYLPSSEAQLWNPNDPLVIHMAISVAHFNDFMGMYKDRASLEKGGDASAGMNMVLLSMKEHQLSEHEALRHCAQKINVFLRQFEQLSTSLMPDRQRFYHHVLRGHFALYDFHLLGLKGKCNGRYGWRVHEM</sequence>
<dbReference type="OrthoDB" id="4343680at2759"/>